<feature type="transmembrane region" description="Helical" evidence="6">
    <location>
        <begin position="270"/>
        <end position="287"/>
    </location>
</feature>
<proteinExistence type="predicted"/>
<keyword evidence="4 6" id="KW-1133">Transmembrane helix</keyword>
<dbReference type="AlphaFoldDB" id="A0A974GUX7"/>
<keyword evidence="3 6" id="KW-0812">Transmembrane</keyword>
<evidence type="ECO:0000313" key="8">
    <source>
        <dbReference type="Proteomes" id="UP000611629"/>
    </source>
</evidence>
<dbReference type="Pfam" id="PF03606">
    <property type="entry name" value="DcuC"/>
    <property type="match status" value="1"/>
</dbReference>
<feature type="transmembrane region" description="Helical" evidence="6">
    <location>
        <begin position="423"/>
        <end position="445"/>
    </location>
</feature>
<feature type="transmembrane region" description="Helical" evidence="6">
    <location>
        <begin position="299"/>
        <end position="320"/>
    </location>
</feature>
<feature type="transmembrane region" description="Helical" evidence="6">
    <location>
        <begin position="189"/>
        <end position="212"/>
    </location>
</feature>
<reference evidence="7" key="1">
    <citation type="submission" date="2020-07" db="EMBL/GenBank/DDBJ databases">
        <title>Genomic analysis of a strain of Sedimentibacter Hydroxybenzoicus DSM7310.</title>
        <authorList>
            <person name="Ma S."/>
        </authorList>
    </citation>
    <scope>NUCLEOTIDE SEQUENCE</scope>
    <source>
        <strain evidence="7">DSM 7310</strain>
    </source>
</reference>
<dbReference type="PANTHER" id="PTHR43652:SF2">
    <property type="entry name" value="BASIC AMINO ACID ANTIPORTER YFCC-RELATED"/>
    <property type="match status" value="1"/>
</dbReference>
<sequence length="450" mass="48195">MLKKIPGSYVLLFYIIVVLGIASYFIPAGTYDREIDTTKGISYVVPHSYKSVENTPVSIFDIFKSIPEGMMEASDIIIFVLIIGGAFGVIQATGTTDALIGNLVRKSSGNEKTIVAIIMTLFSLSGALFGTAEEALPFYPLIICFSLAMGYDKITGVAMVLLGTGTGFAAGFLNPFTTGIAQNVSELPLYSGIVLRVITNVIFLGTSIVFVIRHVNNIKNDLTPSSKAFEDFQAMKTEHYRVMTVLVLSFIFMIAGILKFSFYILEISTVFFIMAIASGLAGGLTPGRISAEFVKGASAMTYGALIIGIAKAVSVIMIYGNIMDSIIHALAELIEGFSPVASAVGMSFVHGVLNIFISSGSGQAAASMPIMKTLADMSGITRQTAVLAFQFGDGLTNLISPTSGYFIAALALGDIEWKDWLKWFMPLFIALCAEALIILIISTVINYGPF</sequence>
<feature type="transmembrane region" description="Helical" evidence="6">
    <location>
        <begin position="242"/>
        <end position="264"/>
    </location>
</feature>
<dbReference type="InterPro" id="IPR018385">
    <property type="entry name" value="C4_dicarb_anaerob_car-like"/>
</dbReference>
<dbReference type="InterPro" id="IPR051679">
    <property type="entry name" value="DASS-Related_Transporters"/>
</dbReference>
<comment type="caution">
    <text evidence="7">The sequence shown here is derived from an EMBL/GenBank/DDBJ whole genome shotgun (WGS) entry which is preliminary data.</text>
</comment>
<protein>
    <submittedName>
        <fullName evidence="7">YfcC family protein</fullName>
    </submittedName>
</protein>
<evidence type="ECO:0000256" key="4">
    <source>
        <dbReference type="ARBA" id="ARBA00022989"/>
    </source>
</evidence>
<dbReference type="EMBL" id="JACBNQ010000001">
    <property type="protein sequence ID" value="NYB72714.1"/>
    <property type="molecule type" value="Genomic_DNA"/>
</dbReference>
<dbReference type="RefSeq" id="WP_179236394.1">
    <property type="nucleotide sequence ID" value="NZ_JACBNQ010000001.1"/>
</dbReference>
<dbReference type="GO" id="GO:0005886">
    <property type="term" value="C:plasma membrane"/>
    <property type="evidence" value="ECO:0007669"/>
    <property type="project" value="UniProtKB-SubCell"/>
</dbReference>
<feature type="transmembrane region" description="Helical" evidence="6">
    <location>
        <begin position="340"/>
        <end position="362"/>
    </location>
</feature>
<keyword evidence="2" id="KW-1003">Cell membrane</keyword>
<keyword evidence="8" id="KW-1185">Reference proteome</keyword>
<feature type="transmembrane region" description="Helical" evidence="6">
    <location>
        <begin position="76"/>
        <end position="100"/>
    </location>
</feature>
<evidence type="ECO:0000256" key="3">
    <source>
        <dbReference type="ARBA" id="ARBA00022692"/>
    </source>
</evidence>
<evidence type="ECO:0000256" key="1">
    <source>
        <dbReference type="ARBA" id="ARBA00004651"/>
    </source>
</evidence>
<feature type="transmembrane region" description="Helical" evidence="6">
    <location>
        <begin position="158"/>
        <end position="177"/>
    </location>
</feature>
<accession>A0A974GUX7</accession>
<evidence type="ECO:0000313" key="7">
    <source>
        <dbReference type="EMBL" id="NYB72714.1"/>
    </source>
</evidence>
<feature type="transmembrane region" description="Helical" evidence="6">
    <location>
        <begin position="112"/>
        <end position="129"/>
    </location>
</feature>
<evidence type="ECO:0000256" key="6">
    <source>
        <dbReference type="SAM" id="Phobius"/>
    </source>
</evidence>
<gene>
    <name evidence="7" type="ORF">HZF24_01015</name>
</gene>
<dbReference type="PANTHER" id="PTHR43652">
    <property type="entry name" value="BASIC AMINO ACID ANTIPORTER YFCC-RELATED"/>
    <property type="match status" value="1"/>
</dbReference>
<dbReference type="Proteomes" id="UP000611629">
    <property type="component" value="Unassembled WGS sequence"/>
</dbReference>
<keyword evidence="5 6" id="KW-0472">Membrane</keyword>
<comment type="subcellular location">
    <subcellularLocation>
        <location evidence="1">Cell membrane</location>
        <topology evidence="1">Multi-pass membrane protein</topology>
    </subcellularLocation>
</comment>
<evidence type="ECO:0000256" key="5">
    <source>
        <dbReference type="ARBA" id="ARBA00023136"/>
    </source>
</evidence>
<evidence type="ECO:0000256" key="2">
    <source>
        <dbReference type="ARBA" id="ARBA00022475"/>
    </source>
</evidence>
<name>A0A974GUX7_SEDHY</name>
<organism evidence="7 8">
    <name type="scientific">Sedimentibacter hydroxybenzoicus DSM 7310</name>
    <dbReference type="NCBI Taxonomy" id="1123245"/>
    <lineage>
        <taxon>Bacteria</taxon>
        <taxon>Bacillati</taxon>
        <taxon>Bacillota</taxon>
        <taxon>Tissierellia</taxon>
        <taxon>Sedimentibacter</taxon>
    </lineage>
</organism>
<feature type="transmembrane region" description="Helical" evidence="6">
    <location>
        <begin position="7"/>
        <end position="26"/>
    </location>
</feature>